<dbReference type="NCBIfam" id="TIGR01552">
    <property type="entry name" value="phd_fam"/>
    <property type="match status" value="1"/>
</dbReference>
<evidence type="ECO:0000313" key="4">
    <source>
        <dbReference type="Proteomes" id="UP000283474"/>
    </source>
</evidence>
<dbReference type="Proteomes" id="UP000283474">
    <property type="component" value="Chromosome"/>
</dbReference>
<dbReference type="Pfam" id="PF02604">
    <property type="entry name" value="PhdYeFM_antitox"/>
    <property type="match status" value="1"/>
</dbReference>
<dbReference type="OrthoDB" id="8909832at2"/>
<evidence type="ECO:0000256" key="1">
    <source>
        <dbReference type="ARBA" id="ARBA00009981"/>
    </source>
</evidence>
<evidence type="ECO:0000256" key="2">
    <source>
        <dbReference type="RuleBase" id="RU362080"/>
    </source>
</evidence>
<comment type="similarity">
    <text evidence="1 2">Belongs to the phD/YefM antitoxin family.</text>
</comment>
<protein>
    <recommendedName>
        <fullName evidence="2">Antitoxin</fullName>
    </recommendedName>
</protein>
<dbReference type="InterPro" id="IPR036165">
    <property type="entry name" value="YefM-like_sf"/>
</dbReference>
<dbReference type="SUPFAM" id="SSF143120">
    <property type="entry name" value="YefM-like"/>
    <property type="match status" value="1"/>
</dbReference>
<dbReference type="InterPro" id="IPR006442">
    <property type="entry name" value="Antitoxin_Phd/YefM"/>
</dbReference>
<dbReference type="Gene3D" id="3.40.1620.10">
    <property type="entry name" value="YefM-like domain"/>
    <property type="match status" value="1"/>
</dbReference>
<organism evidence="3 4">
    <name type="scientific">Pollutimonas thiosulfatoxidans</name>
    <dbReference type="NCBI Taxonomy" id="2028345"/>
    <lineage>
        <taxon>Bacteria</taxon>
        <taxon>Pseudomonadati</taxon>
        <taxon>Pseudomonadota</taxon>
        <taxon>Betaproteobacteria</taxon>
        <taxon>Burkholderiales</taxon>
        <taxon>Alcaligenaceae</taxon>
        <taxon>Pollutimonas</taxon>
    </lineage>
</organism>
<dbReference type="AlphaFoldDB" id="A0A410GDC3"/>
<comment type="function">
    <text evidence="2">Antitoxin component of a type II toxin-antitoxin (TA) system.</text>
</comment>
<dbReference type="KEGG" id="pus:CKA81_10995"/>
<evidence type="ECO:0000313" key="3">
    <source>
        <dbReference type="EMBL" id="QAA94298.1"/>
    </source>
</evidence>
<name>A0A410GDC3_9BURK</name>
<sequence length="118" mass="13014">MESSMTSEAIDQLSFAPASEIKKQGWRGIMRSVSRTGKLVVTNHKQPEAVILSVPEYDRLMQLAHSAKNRTDDPLQALRERFDQRLSSLNAADAADQLRDLMNQPAALSGKVKAGASY</sequence>
<keyword evidence="4" id="KW-1185">Reference proteome</keyword>
<gene>
    <name evidence="3" type="ORF">CKA81_10995</name>
</gene>
<accession>A0A410GDC3</accession>
<dbReference type="EMBL" id="CP022987">
    <property type="protein sequence ID" value="QAA94298.1"/>
    <property type="molecule type" value="Genomic_DNA"/>
</dbReference>
<reference evidence="3 4" key="1">
    <citation type="submission" date="2017-08" db="EMBL/GenBank/DDBJ databases">
        <authorList>
            <person name="Park S.-J."/>
            <person name="Kim H."/>
        </authorList>
    </citation>
    <scope>NUCLEOTIDE SEQUENCE [LARGE SCALE GENOMIC DNA]</scope>
    <source>
        <strain evidence="4">ye3</strain>
    </source>
</reference>
<proteinExistence type="inferred from homology"/>